<dbReference type="Proteomes" id="UP001623348">
    <property type="component" value="Unassembled WGS sequence"/>
</dbReference>
<dbReference type="EMBL" id="BAAFJT010000012">
    <property type="protein sequence ID" value="GAB0194973.1"/>
    <property type="molecule type" value="Genomic_DNA"/>
</dbReference>
<evidence type="ECO:0000313" key="1">
    <source>
        <dbReference type="EMBL" id="GAB0194973.1"/>
    </source>
</evidence>
<reference evidence="1 2" key="1">
    <citation type="submission" date="2024-06" db="EMBL/GenBank/DDBJ databases">
        <title>The draft genome of Grus japonensis, version 3.</title>
        <authorList>
            <person name="Nabeshima K."/>
            <person name="Suzuki S."/>
            <person name="Onuma M."/>
        </authorList>
    </citation>
    <scope>NUCLEOTIDE SEQUENCE [LARGE SCALE GENOMIC DNA]</scope>
    <source>
        <strain evidence="1 2">451A</strain>
    </source>
</reference>
<dbReference type="InterPro" id="IPR036397">
    <property type="entry name" value="RNaseH_sf"/>
</dbReference>
<dbReference type="Gene3D" id="3.30.420.10">
    <property type="entry name" value="Ribonuclease H-like superfamily/Ribonuclease H"/>
    <property type="match status" value="1"/>
</dbReference>
<gene>
    <name evidence="1" type="ORF">GRJ2_001962600</name>
</gene>
<organism evidence="1 2">
    <name type="scientific">Grus japonensis</name>
    <name type="common">Japanese crane</name>
    <name type="synonym">Red-crowned crane</name>
    <dbReference type="NCBI Taxonomy" id="30415"/>
    <lineage>
        <taxon>Eukaryota</taxon>
        <taxon>Metazoa</taxon>
        <taxon>Chordata</taxon>
        <taxon>Craniata</taxon>
        <taxon>Vertebrata</taxon>
        <taxon>Euteleostomi</taxon>
        <taxon>Archelosauria</taxon>
        <taxon>Archosauria</taxon>
        <taxon>Dinosauria</taxon>
        <taxon>Saurischia</taxon>
        <taxon>Theropoda</taxon>
        <taxon>Coelurosauria</taxon>
        <taxon>Aves</taxon>
        <taxon>Neognathae</taxon>
        <taxon>Neoaves</taxon>
        <taxon>Gruiformes</taxon>
        <taxon>Gruidae</taxon>
        <taxon>Grus</taxon>
    </lineage>
</organism>
<comment type="caution">
    <text evidence="1">The sequence shown here is derived from an EMBL/GenBank/DDBJ whole genome shotgun (WGS) entry which is preliminary data.</text>
</comment>
<protein>
    <submittedName>
        <fullName evidence="1">Protein NYNRIN-like</fullName>
    </submittedName>
</protein>
<dbReference type="AlphaFoldDB" id="A0ABC9XBB8"/>
<name>A0ABC9XBB8_GRUJA</name>
<sequence length="173" mass="19038">MVGASQVLATIKVGWAGVALDQDNLGNSSSSSMEVRCQETSKPPGSQGWCEKSFRCLWEDLQDQPLESLGLTLFTDGSSYYVNGKQHTGYAVVRNLEVLEAEPLQLSSHLDQKVTRCLAKWTIRDLIVASKHSPETPQKAVALGERASRFAHLGETTEARGSTLKITRNLWFS</sequence>
<evidence type="ECO:0000313" key="2">
    <source>
        <dbReference type="Proteomes" id="UP001623348"/>
    </source>
</evidence>
<accession>A0ABC9XBB8</accession>
<keyword evidence="2" id="KW-1185">Reference proteome</keyword>
<proteinExistence type="predicted"/>